<evidence type="ECO:0000313" key="2">
    <source>
        <dbReference type="EMBL" id="MPC19121.1"/>
    </source>
</evidence>
<gene>
    <name evidence="2" type="ORF">E2C01_012029</name>
</gene>
<proteinExistence type="predicted"/>
<dbReference type="AlphaFoldDB" id="A0A5B7DCL6"/>
<keyword evidence="3" id="KW-1185">Reference proteome</keyword>
<feature type="region of interest" description="Disordered" evidence="1">
    <location>
        <begin position="1"/>
        <end position="21"/>
    </location>
</feature>
<evidence type="ECO:0000256" key="1">
    <source>
        <dbReference type="SAM" id="MobiDB-lite"/>
    </source>
</evidence>
<protein>
    <submittedName>
        <fullName evidence="2">Uncharacterized protein</fullName>
    </submittedName>
</protein>
<organism evidence="2 3">
    <name type="scientific">Portunus trituberculatus</name>
    <name type="common">Swimming crab</name>
    <name type="synonym">Neptunus trituberculatus</name>
    <dbReference type="NCBI Taxonomy" id="210409"/>
    <lineage>
        <taxon>Eukaryota</taxon>
        <taxon>Metazoa</taxon>
        <taxon>Ecdysozoa</taxon>
        <taxon>Arthropoda</taxon>
        <taxon>Crustacea</taxon>
        <taxon>Multicrustacea</taxon>
        <taxon>Malacostraca</taxon>
        <taxon>Eumalacostraca</taxon>
        <taxon>Eucarida</taxon>
        <taxon>Decapoda</taxon>
        <taxon>Pleocyemata</taxon>
        <taxon>Brachyura</taxon>
        <taxon>Eubrachyura</taxon>
        <taxon>Portunoidea</taxon>
        <taxon>Portunidae</taxon>
        <taxon>Portuninae</taxon>
        <taxon>Portunus</taxon>
    </lineage>
</organism>
<accession>A0A5B7DCL6</accession>
<sequence length="148" mass="17078">MVRQKYWEEPASGDGHKGLSRTLRYPGSPFPQRLASRELLFMVAQDEVKTKNECWKSKGYHDATTQPYLVYLRVAANEKWLSNRIHEPPFPLLTCPTRPQSMRKKSTKQSSADLMPFDLRDHNPIKREVIVVTSSTPYVTLPFTSPDQ</sequence>
<dbReference type="Proteomes" id="UP000324222">
    <property type="component" value="Unassembled WGS sequence"/>
</dbReference>
<dbReference type="EMBL" id="VSRR010000741">
    <property type="protein sequence ID" value="MPC19121.1"/>
    <property type="molecule type" value="Genomic_DNA"/>
</dbReference>
<comment type="caution">
    <text evidence="2">The sequence shown here is derived from an EMBL/GenBank/DDBJ whole genome shotgun (WGS) entry which is preliminary data.</text>
</comment>
<feature type="region of interest" description="Disordered" evidence="1">
    <location>
        <begin position="92"/>
        <end position="118"/>
    </location>
</feature>
<evidence type="ECO:0000313" key="3">
    <source>
        <dbReference type="Proteomes" id="UP000324222"/>
    </source>
</evidence>
<name>A0A5B7DCL6_PORTR</name>
<reference evidence="2 3" key="1">
    <citation type="submission" date="2019-05" db="EMBL/GenBank/DDBJ databases">
        <title>Another draft genome of Portunus trituberculatus and its Hox gene families provides insights of decapod evolution.</title>
        <authorList>
            <person name="Jeong J.-H."/>
            <person name="Song I."/>
            <person name="Kim S."/>
            <person name="Choi T."/>
            <person name="Kim D."/>
            <person name="Ryu S."/>
            <person name="Kim W."/>
        </authorList>
    </citation>
    <scope>NUCLEOTIDE SEQUENCE [LARGE SCALE GENOMIC DNA]</scope>
    <source>
        <tissue evidence="2">Muscle</tissue>
    </source>
</reference>